<proteinExistence type="predicted"/>
<sequence length="494" mass="56437">MNSKNQVESTLKGILEVVKPLHEDWVTRFKIINELREVVQSIENLRGATVEPFGSFVSNLFSRWGDLDISIEVSFGQCVSSAGKKRKQTLLGELLRALRKQGGWSRLNFIPSARVPILKIVSKWQNISCDISIDNIQGEIKSKFLFWLNEIDGRFRDMVLLVKEWAKANGINNPKTGTFNSYSLSLLVIFHFQSCVPPILPPLKDIYPTNVVDDLTGAKVDAERRIAQVCSSNIARFKSSTSRIVNRSSLSELFISFIAKFSEINSRASELGICTFTGQWEYIANNTRWLPRTYAIFIEDPLEQPENSARAVGQKQLVKIAEAFEMTRRTLISANVTRNTLLPTLVGPQTSRFLIKKHPTVYSNSNYRSYPNTPPQAHRVVQSPLQTQYHLWQPQYKNSRPSTSQMQHQGPRMVPSTLKSQSQFARMRVMNGPSLPNHQFQKPNPSVPQDQVQVQVQPQIQIARTEGYNVKFGTRRPHQVQHNQGQMWRPKYDR</sequence>
<reference evidence="3" key="1">
    <citation type="submission" date="2014-09" db="EMBL/GenBank/DDBJ databases">
        <authorList>
            <person name="Mudge J."/>
            <person name="Ramaraj T."/>
            <person name="Lindquist I.E."/>
            <person name="Bharti A.K."/>
            <person name="Sundararajan A."/>
            <person name="Cameron C.T."/>
            <person name="Woodward J.E."/>
            <person name="May G.D."/>
            <person name="Brubaker C."/>
            <person name="Broadhvest J."/>
            <person name="Wilkins T.A."/>
        </authorList>
    </citation>
    <scope>NUCLEOTIDE SEQUENCE</scope>
    <source>
        <strain evidence="3">cv. AKA8401</strain>
    </source>
</reference>
<dbReference type="PANTHER" id="PTHR12271:SF123">
    <property type="entry name" value="PROTEIN HESO1"/>
    <property type="match status" value="1"/>
</dbReference>
<dbReference type="InterPro" id="IPR054708">
    <property type="entry name" value="MTPAP-like_central"/>
</dbReference>
<dbReference type="AlphaFoldDB" id="A0A0B0MHY2"/>
<dbReference type="PANTHER" id="PTHR12271">
    <property type="entry name" value="POLY A POLYMERASE CID PAP -RELATED"/>
    <property type="match status" value="1"/>
</dbReference>
<evidence type="ECO:0000313" key="3">
    <source>
        <dbReference type="Proteomes" id="UP000032142"/>
    </source>
</evidence>
<gene>
    <name evidence="2" type="ORF">F383_03569</name>
</gene>
<dbReference type="Pfam" id="PF22600">
    <property type="entry name" value="MTPAP-like_central"/>
    <property type="match status" value="1"/>
</dbReference>
<dbReference type="Gene3D" id="3.30.460.10">
    <property type="entry name" value="Beta Polymerase, domain 2"/>
    <property type="match status" value="1"/>
</dbReference>
<dbReference type="InterPro" id="IPR043519">
    <property type="entry name" value="NT_sf"/>
</dbReference>
<name>A0A0B0MHY2_GOSAR</name>
<dbReference type="EMBL" id="JRRC01106718">
    <property type="protein sequence ID" value="KHF99991.1"/>
    <property type="molecule type" value="Genomic_DNA"/>
</dbReference>
<dbReference type="GO" id="GO:0031123">
    <property type="term" value="P:RNA 3'-end processing"/>
    <property type="evidence" value="ECO:0007669"/>
    <property type="project" value="TreeGrafter"/>
</dbReference>
<dbReference type="Gene3D" id="1.10.1410.10">
    <property type="match status" value="1"/>
</dbReference>
<protein>
    <submittedName>
        <fullName evidence="2">Poly (A) RNA polymerase GLD2-B</fullName>
    </submittedName>
</protein>
<evidence type="ECO:0000313" key="2">
    <source>
        <dbReference type="EMBL" id="KHF99991.1"/>
    </source>
</evidence>
<accession>A0A0B0MHY2</accession>
<dbReference type="SUPFAM" id="SSF81631">
    <property type="entry name" value="PAP/OAS1 substrate-binding domain"/>
    <property type="match status" value="1"/>
</dbReference>
<evidence type="ECO:0000259" key="1">
    <source>
        <dbReference type="Pfam" id="PF22600"/>
    </source>
</evidence>
<dbReference type="GO" id="GO:0050265">
    <property type="term" value="F:RNA uridylyltransferase activity"/>
    <property type="evidence" value="ECO:0007669"/>
    <property type="project" value="TreeGrafter"/>
</dbReference>
<dbReference type="Proteomes" id="UP000032142">
    <property type="component" value="Unassembled WGS sequence"/>
</dbReference>
<keyword evidence="3" id="KW-1185">Reference proteome</keyword>
<dbReference type="CDD" id="cd05402">
    <property type="entry name" value="NT_PAP_TUTase"/>
    <property type="match status" value="1"/>
</dbReference>
<comment type="caution">
    <text evidence="2">The sequence shown here is derived from an EMBL/GenBank/DDBJ whole genome shotgun (WGS) entry which is preliminary data.</text>
</comment>
<organism evidence="2 3">
    <name type="scientific">Gossypium arboreum</name>
    <name type="common">Tree cotton</name>
    <name type="synonym">Gossypium nanking</name>
    <dbReference type="NCBI Taxonomy" id="29729"/>
    <lineage>
        <taxon>Eukaryota</taxon>
        <taxon>Viridiplantae</taxon>
        <taxon>Streptophyta</taxon>
        <taxon>Embryophyta</taxon>
        <taxon>Tracheophyta</taxon>
        <taxon>Spermatophyta</taxon>
        <taxon>Magnoliopsida</taxon>
        <taxon>eudicotyledons</taxon>
        <taxon>Gunneridae</taxon>
        <taxon>Pentapetalae</taxon>
        <taxon>rosids</taxon>
        <taxon>malvids</taxon>
        <taxon>Malvales</taxon>
        <taxon>Malvaceae</taxon>
        <taxon>Malvoideae</taxon>
        <taxon>Gossypium</taxon>
    </lineage>
</organism>
<feature type="domain" description="Poly(A) RNA polymerase mitochondrial-like central palm" evidence="1">
    <location>
        <begin position="10"/>
        <end position="144"/>
    </location>
</feature>
<dbReference type="SUPFAM" id="SSF81301">
    <property type="entry name" value="Nucleotidyltransferase"/>
    <property type="match status" value="1"/>
</dbReference>